<feature type="transmembrane region" description="Helical" evidence="2">
    <location>
        <begin position="47"/>
        <end position="69"/>
    </location>
</feature>
<dbReference type="InterPro" id="IPR012859">
    <property type="entry name" value="Pilin_N_archaeal"/>
</dbReference>
<keyword evidence="2" id="KW-1133">Transmembrane helix</keyword>
<dbReference type="EMBL" id="FOYS01000003">
    <property type="protein sequence ID" value="SFR55712.1"/>
    <property type="molecule type" value="Genomic_DNA"/>
</dbReference>
<gene>
    <name evidence="4" type="ORF">SAMN04488124_2406</name>
</gene>
<evidence type="ECO:0000256" key="2">
    <source>
        <dbReference type="SAM" id="Phobius"/>
    </source>
</evidence>
<accession>A0A1I6HMP5</accession>
<dbReference type="InterPro" id="IPR013373">
    <property type="entry name" value="Flagellin/pilin_N_arc"/>
</dbReference>
<dbReference type="NCBIfam" id="TIGR02537">
    <property type="entry name" value="arch_flag_Nterm"/>
    <property type="match status" value="1"/>
</dbReference>
<keyword evidence="2" id="KW-0812">Transmembrane</keyword>
<keyword evidence="4" id="KW-0282">Flagellum</keyword>
<feature type="domain" description="Archaeal Type IV pilin N-terminal" evidence="3">
    <location>
        <begin position="42"/>
        <end position="119"/>
    </location>
</feature>
<protein>
    <submittedName>
        <fullName evidence="4">Flagellin N-terminal-like domain-containing protein</fullName>
    </submittedName>
</protein>
<dbReference type="STRING" id="555875.SAMN04488124_2406"/>
<dbReference type="Pfam" id="PF07790">
    <property type="entry name" value="Pilin_N"/>
    <property type="match status" value="1"/>
</dbReference>
<feature type="region of interest" description="Disordered" evidence="1">
    <location>
        <begin position="1"/>
        <end position="24"/>
    </location>
</feature>
<dbReference type="Proteomes" id="UP000243250">
    <property type="component" value="Unassembled WGS sequence"/>
</dbReference>
<dbReference type="PANTHER" id="PTHR38138">
    <property type="entry name" value="VNG6441H"/>
    <property type="match status" value="1"/>
</dbReference>
<proteinExistence type="predicted"/>
<reference evidence="5" key="1">
    <citation type="submission" date="2016-10" db="EMBL/GenBank/DDBJ databases">
        <authorList>
            <person name="Varghese N."/>
            <person name="Submissions S."/>
        </authorList>
    </citation>
    <scope>NUCLEOTIDE SEQUENCE [LARGE SCALE GENOMIC DNA]</scope>
    <source>
        <strain evidence="5">CGMCC 1.8711</strain>
    </source>
</reference>
<name>A0A1I6HMP5_9EURY</name>
<keyword evidence="5" id="KW-1185">Reference proteome</keyword>
<evidence type="ECO:0000313" key="4">
    <source>
        <dbReference type="EMBL" id="SFR55712.1"/>
    </source>
</evidence>
<keyword evidence="4" id="KW-0969">Cilium</keyword>
<keyword evidence="2" id="KW-0472">Membrane</keyword>
<evidence type="ECO:0000313" key="5">
    <source>
        <dbReference type="Proteomes" id="UP000243250"/>
    </source>
</evidence>
<keyword evidence="4" id="KW-0966">Cell projection</keyword>
<organism evidence="4 5">
    <name type="scientific">Halogeometricum limi</name>
    <dbReference type="NCBI Taxonomy" id="555875"/>
    <lineage>
        <taxon>Archaea</taxon>
        <taxon>Methanobacteriati</taxon>
        <taxon>Methanobacteriota</taxon>
        <taxon>Stenosarchaea group</taxon>
        <taxon>Halobacteria</taxon>
        <taxon>Halobacteriales</taxon>
        <taxon>Haloferacaceae</taxon>
        <taxon>Halogeometricum</taxon>
    </lineage>
</organism>
<evidence type="ECO:0000259" key="3">
    <source>
        <dbReference type="Pfam" id="PF07790"/>
    </source>
</evidence>
<evidence type="ECO:0000256" key="1">
    <source>
        <dbReference type="SAM" id="MobiDB-lite"/>
    </source>
</evidence>
<dbReference type="PANTHER" id="PTHR38138:SF1">
    <property type="entry name" value="ARCHAEAL TYPE IV PILIN N-TERMINAL DOMAIN-CONTAINING PROTEIN"/>
    <property type="match status" value="1"/>
</dbReference>
<dbReference type="AlphaFoldDB" id="A0A1I6HMP5"/>
<sequence>MGLATARSRVGRRGENEPPTSVVGVSSDKPIMKLKQLFTDDSAVSPVIGVILMVAITVILAAVIGTFVLNLGGSVSQTTPQASFGFDYNNSNDSAVITHETGDTIDADSENLKVVVEGKDITNAWGDASESSNDAVFAGSISAGSSTEIKVSGWASDTVRVVWSSETGENSATLSESTSP</sequence>